<comment type="caution">
    <text evidence="1">The sequence shown here is derived from an EMBL/GenBank/DDBJ whole genome shotgun (WGS) entry which is preliminary data.</text>
</comment>
<organism evidence="1 2">
    <name type="scientific">Candidatus Chisholmbacteria bacterium RIFCSPLOWO2_01_FULL_49_14</name>
    <dbReference type="NCBI Taxonomy" id="1797593"/>
    <lineage>
        <taxon>Bacteria</taxon>
        <taxon>Candidatus Chisholmiibacteriota</taxon>
    </lineage>
</organism>
<sequence>MMCYLVFMAFFQSFPYPFDKPRASQLEILEAFNQLLFDFRFFNPSLVGTGPVSVAVSVDMSLLHFPGDQSSALSAADQALKQEHMLPVFRGRLADEKLLNPVKQFVAHQWLVRSGIQFSVPEDLSFIERVG</sequence>
<dbReference type="EMBL" id="MHCL01000023">
    <property type="protein sequence ID" value="OGY20790.1"/>
    <property type="molecule type" value="Genomic_DNA"/>
</dbReference>
<accession>A0A1G1VZL9</accession>
<name>A0A1G1VZL9_9BACT</name>
<dbReference type="Proteomes" id="UP000176723">
    <property type="component" value="Unassembled WGS sequence"/>
</dbReference>
<reference evidence="1 2" key="1">
    <citation type="journal article" date="2016" name="Nat. Commun.">
        <title>Thousands of microbial genomes shed light on interconnected biogeochemical processes in an aquifer system.</title>
        <authorList>
            <person name="Anantharaman K."/>
            <person name="Brown C.T."/>
            <person name="Hug L.A."/>
            <person name="Sharon I."/>
            <person name="Castelle C.J."/>
            <person name="Probst A.J."/>
            <person name="Thomas B.C."/>
            <person name="Singh A."/>
            <person name="Wilkins M.J."/>
            <person name="Karaoz U."/>
            <person name="Brodie E.L."/>
            <person name="Williams K.H."/>
            <person name="Hubbard S.S."/>
            <person name="Banfield J.F."/>
        </authorList>
    </citation>
    <scope>NUCLEOTIDE SEQUENCE [LARGE SCALE GENOMIC DNA]</scope>
</reference>
<evidence type="ECO:0000313" key="2">
    <source>
        <dbReference type="Proteomes" id="UP000176723"/>
    </source>
</evidence>
<evidence type="ECO:0000313" key="1">
    <source>
        <dbReference type="EMBL" id="OGY20790.1"/>
    </source>
</evidence>
<protein>
    <submittedName>
        <fullName evidence="1">Uncharacterized protein</fullName>
    </submittedName>
</protein>
<dbReference type="AlphaFoldDB" id="A0A1G1VZL9"/>
<gene>
    <name evidence="1" type="ORF">A3A65_01290</name>
</gene>
<proteinExistence type="predicted"/>